<dbReference type="AlphaFoldDB" id="A0A6A7B1U3"/>
<sequence>MPMHSAPCDSIFGFATAAPEHVRPVLALERAVVQSRGGHARWLRPVPQYVSRQGQMPVDLSGLRNGDAVRAGAAVAPCAAKTVFIGRACPPSSPGGLVEHSTFQPSASPRLPTQPDPGTGSAPLRLGHKATMPRCHAATLPRSSCRTPADISPALIGAQPQSCPFGLPADRRPRARHADRQSSVLLNMTTCTSTQSDEPTMPPPEFAVCLPRGFKANLDVLETLAAPSQAHGRTPSTSGTAATGQVASMLQACFVHSRLTHPVAHPPLCPHRAPRFGVNSHCAITY</sequence>
<organism evidence="2 3">
    <name type="scientific">Plenodomus tracheiphilus IPT5</name>
    <dbReference type="NCBI Taxonomy" id="1408161"/>
    <lineage>
        <taxon>Eukaryota</taxon>
        <taxon>Fungi</taxon>
        <taxon>Dikarya</taxon>
        <taxon>Ascomycota</taxon>
        <taxon>Pezizomycotina</taxon>
        <taxon>Dothideomycetes</taxon>
        <taxon>Pleosporomycetidae</taxon>
        <taxon>Pleosporales</taxon>
        <taxon>Pleosporineae</taxon>
        <taxon>Leptosphaeriaceae</taxon>
        <taxon>Plenodomus</taxon>
    </lineage>
</organism>
<dbReference type="EMBL" id="MU006312">
    <property type="protein sequence ID" value="KAF2849253.1"/>
    <property type="molecule type" value="Genomic_DNA"/>
</dbReference>
<evidence type="ECO:0000313" key="3">
    <source>
        <dbReference type="Proteomes" id="UP000799423"/>
    </source>
</evidence>
<dbReference type="Proteomes" id="UP000799423">
    <property type="component" value="Unassembled WGS sequence"/>
</dbReference>
<protein>
    <submittedName>
        <fullName evidence="2">Uncharacterized protein</fullName>
    </submittedName>
</protein>
<evidence type="ECO:0000256" key="1">
    <source>
        <dbReference type="SAM" id="MobiDB-lite"/>
    </source>
</evidence>
<accession>A0A6A7B1U3</accession>
<reference evidence="2" key="1">
    <citation type="submission" date="2020-01" db="EMBL/GenBank/DDBJ databases">
        <authorList>
            <consortium name="DOE Joint Genome Institute"/>
            <person name="Haridas S."/>
            <person name="Albert R."/>
            <person name="Binder M."/>
            <person name="Bloem J."/>
            <person name="Labutti K."/>
            <person name="Salamov A."/>
            <person name="Andreopoulos B."/>
            <person name="Baker S.E."/>
            <person name="Barry K."/>
            <person name="Bills G."/>
            <person name="Bluhm B.H."/>
            <person name="Cannon C."/>
            <person name="Castanera R."/>
            <person name="Culley D.E."/>
            <person name="Daum C."/>
            <person name="Ezra D."/>
            <person name="Gonzalez J.B."/>
            <person name="Henrissat B."/>
            <person name="Kuo A."/>
            <person name="Liang C."/>
            <person name="Lipzen A."/>
            <person name="Lutzoni F."/>
            <person name="Magnuson J."/>
            <person name="Mondo S."/>
            <person name="Nolan M."/>
            <person name="Ohm R."/>
            <person name="Pangilinan J."/>
            <person name="Park H.-J."/>
            <person name="Ramirez L."/>
            <person name="Alfaro M."/>
            <person name="Sun H."/>
            <person name="Tritt A."/>
            <person name="Yoshinaga Y."/>
            <person name="Zwiers L.-H."/>
            <person name="Turgeon B.G."/>
            <person name="Goodwin S.B."/>
            <person name="Spatafora J.W."/>
            <person name="Crous P.W."/>
            <person name="Grigoriev I.V."/>
        </authorList>
    </citation>
    <scope>NUCLEOTIDE SEQUENCE</scope>
    <source>
        <strain evidence="2">IPT5</strain>
    </source>
</reference>
<feature type="region of interest" description="Disordered" evidence="1">
    <location>
        <begin position="94"/>
        <end position="126"/>
    </location>
</feature>
<keyword evidence="3" id="KW-1185">Reference proteome</keyword>
<gene>
    <name evidence="2" type="ORF">T440DRAFT_480130</name>
</gene>
<evidence type="ECO:0000313" key="2">
    <source>
        <dbReference type="EMBL" id="KAF2849253.1"/>
    </source>
</evidence>
<proteinExistence type="predicted"/>
<name>A0A6A7B1U3_9PLEO</name>